<protein>
    <submittedName>
        <fullName evidence="3">Anti-sigma factor domain-containing protein</fullName>
    </submittedName>
</protein>
<dbReference type="InterPro" id="IPR018764">
    <property type="entry name" value="RskA_C"/>
</dbReference>
<keyword evidence="4" id="KW-1185">Reference proteome</keyword>
<dbReference type="InterPro" id="IPR051474">
    <property type="entry name" value="Anti-sigma-K/W_factor"/>
</dbReference>
<feature type="domain" description="Anti-sigma K factor RskA C-terminal" evidence="2">
    <location>
        <begin position="106"/>
        <end position="229"/>
    </location>
</feature>
<evidence type="ECO:0000313" key="4">
    <source>
        <dbReference type="Proteomes" id="UP001597308"/>
    </source>
</evidence>
<dbReference type="EMBL" id="JBHUER010000001">
    <property type="protein sequence ID" value="MFD1701625.1"/>
    <property type="molecule type" value="Genomic_DNA"/>
</dbReference>
<evidence type="ECO:0000256" key="1">
    <source>
        <dbReference type="SAM" id="MobiDB-lite"/>
    </source>
</evidence>
<dbReference type="Pfam" id="PF10099">
    <property type="entry name" value="RskA_C"/>
    <property type="match status" value="1"/>
</dbReference>
<proteinExistence type="predicted"/>
<evidence type="ECO:0000313" key="3">
    <source>
        <dbReference type="EMBL" id="MFD1701625.1"/>
    </source>
</evidence>
<organism evidence="3 4">
    <name type="scientific">Methylopila henanensis</name>
    <dbReference type="NCBI Taxonomy" id="873516"/>
    <lineage>
        <taxon>Bacteria</taxon>
        <taxon>Pseudomonadati</taxon>
        <taxon>Pseudomonadota</taxon>
        <taxon>Alphaproteobacteria</taxon>
        <taxon>Hyphomicrobiales</taxon>
        <taxon>Methylopilaceae</taxon>
        <taxon>Methylopila</taxon>
    </lineage>
</organism>
<dbReference type="RefSeq" id="WP_378796226.1">
    <property type="nucleotide sequence ID" value="NZ_JBHUER010000001.1"/>
</dbReference>
<sequence>MSAREDLDLQAGEYALGLFAPEEADALERRLLDDPAFAAAVGRWRERLHDLDRAAEPIEPSLDLWRRIEARLDDAPRRSPARPVAASGLAARIWNSLTLWRGVGFAGAAASVALAVALGPAWVDAPRTPVVIAVLLSADSTPGAVVEVFADNSAHVAPIADVRIPSGRALQVWTLPDPQTGPVSIGLMQDNRQARLQPVRLPAPKPRQLYEITLEPASGSPTGRPTGPILFKGYAEPPR</sequence>
<feature type="region of interest" description="Disordered" evidence="1">
    <location>
        <begin position="214"/>
        <end position="239"/>
    </location>
</feature>
<dbReference type="PANTHER" id="PTHR37461:SF1">
    <property type="entry name" value="ANTI-SIGMA-K FACTOR RSKA"/>
    <property type="match status" value="1"/>
</dbReference>
<reference evidence="4" key="1">
    <citation type="journal article" date="2019" name="Int. J. Syst. Evol. Microbiol.">
        <title>The Global Catalogue of Microorganisms (GCM) 10K type strain sequencing project: providing services to taxonomists for standard genome sequencing and annotation.</title>
        <authorList>
            <consortium name="The Broad Institute Genomics Platform"/>
            <consortium name="The Broad Institute Genome Sequencing Center for Infectious Disease"/>
            <person name="Wu L."/>
            <person name="Ma J."/>
        </authorList>
    </citation>
    <scope>NUCLEOTIDE SEQUENCE [LARGE SCALE GENOMIC DNA]</scope>
    <source>
        <strain evidence="4">KCTC 23707</strain>
    </source>
</reference>
<evidence type="ECO:0000259" key="2">
    <source>
        <dbReference type="Pfam" id="PF10099"/>
    </source>
</evidence>
<comment type="caution">
    <text evidence="3">The sequence shown here is derived from an EMBL/GenBank/DDBJ whole genome shotgun (WGS) entry which is preliminary data.</text>
</comment>
<dbReference type="Proteomes" id="UP001597308">
    <property type="component" value="Unassembled WGS sequence"/>
</dbReference>
<accession>A0ABW4K102</accession>
<dbReference type="PANTHER" id="PTHR37461">
    <property type="entry name" value="ANTI-SIGMA-K FACTOR RSKA"/>
    <property type="match status" value="1"/>
</dbReference>
<gene>
    <name evidence="3" type="ORF">ACFSCV_01280</name>
</gene>
<name>A0ABW4K102_9HYPH</name>